<keyword evidence="2" id="KW-0472">Membrane</keyword>
<dbReference type="OrthoDB" id="4481209at2"/>
<comment type="caution">
    <text evidence="3">The sequence shown here is derived from an EMBL/GenBank/DDBJ whole genome shotgun (WGS) entry which is preliminary data.</text>
</comment>
<evidence type="ECO:0000256" key="2">
    <source>
        <dbReference type="SAM" id="Phobius"/>
    </source>
</evidence>
<reference evidence="3 4" key="1">
    <citation type="submission" date="2011-12" db="EMBL/GenBank/DDBJ databases">
        <title>Whole genome shotgun sequence of Gordonia effusa NBRC 100432.</title>
        <authorList>
            <person name="Yoshida I."/>
            <person name="Takarada H."/>
            <person name="Hosoyama A."/>
            <person name="Tsuchikane K."/>
            <person name="Katsumata H."/>
            <person name="Yamazaki S."/>
            <person name="Fujita N."/>
        </authorList>
    </citation>
    <scope>NUCLEOTIDE SEQUENCE [LARGE SCALE GENOMIC DNA]</scope>
    <source>
        <strain evidence="3 4">NBRC 100432</strain>
    </source>
</reference>
<gene>
    <name evidence="3" type="ORF">GOEFS_036_01350</name>
</gene>
<dbReference type="Proteomes" id="UP000035034">
    <property type="component" value="Unassembled WGS sequence"/>
</dbReference>
<dbReference type="RefSeq" id="WP_007317033.1">
    <property type="nucleotide sequence ID" value="NZ_BAEH01000036.1"/>
</dbReference>
<protein>
    <recommendedName>
        <fullName evidence="5">Pilus assembly protein TadE</fullName>
    </recommendedName>
</protein>
<evidence type="ECO:0000313" key="3">
    <source>
        <dbReference type="EMBL" id="GAB17696.1"/>
    </source>
</evidence>
<keyword evidence="2" id="KW-0812">Transmembrane</keyword>
<dbReference type="AlphaFoldDB" id="H0QXZ5"/>
<dbReference type="STRING" id="1077974.GOEFS_036_01350"/>
<evidence type="ECO:0000256" key="1">
    <source>
        <dbReference type="SAM" id="MobiDB-lite"/>
    </source>
</evidence>
<dbReference type="EMBL" id="BAEH01000036">
    <property type="protein sequence ID" value="GAB17696.1"/>
    <property type="molecule type" value="Genomic_DNA"/>
</dbReference>
<keyword evidence="2" id="KW-1133">Transmembrane helix</keyword>
<keyword evidence="4" id="KW-1185">Reference proteome</keyword>
<evidence type="ECO:0008006" key="5">
    <source>
        <dbReference type="Google" id="ProtNLM"/>
    </source>
</evidence>
<dbReference type="eggNOG" id="ENOG5033A2X">
    <property type="taxonomic scope" value="Bacteria"/>
</dbReference>
<organism evidence="3 4">
    <name type="scientific">Gordonia effusa NBRC 100432</name>
    <dbReference type="NCBI Taxonomy" id="1077974"/>
    <lineage>
        <taxon>Bacteria</taxon>
        <taxon>Bacillati</taxon>
        <taxon>Actinomycetota</taxon>
        <taxon>Actinomycetes</taxon>
        <taxon>Mycobacteriales</taxon>
        <taxon>Gordoniaceae</taxon>
        <taxon>Gordonia</taxon>
    </lineage>
</organism>
<sequence length="129" mass="13254">MRARRLHDDDAGMSTVESAYAIAAIVAVLILGIVGVSTVSAQVRCVDAAREVARLIAAGDATARDTGARVAPTGATISVNDSSPEYVEVTVETTVALLPGLDIRARAVAAREPDAGQSSNDDPDAPPDR</sequence>
<dbReference type="InterPro" id="IPR049790">
    <property type="entry name" value="Rv3655c/TadE"/>
</dbReference>
<feature type="region of interest" description="Disordered" evidence="1">
    <location>
        <begin position="109"/>
        <end position="129"/>
    </location>
</feature>
<dbReference type="NCBIfam" id="NF041390">
    <property type="entry name" value="TadE_Rv3655c"/>
    <property type="match status" value="1"/>
</dbReference>
<feature type="transmembrane region" description="Helical" evidence="2">
    <location>
        <begin position="20"/>
        <end position="41"/>
    </location>
</feature>
<proteinExistence type="predicted"/>
<name>H0QXZ5_9ACTN</name>
<accession>H0QXZ5</accession>
<evidence type="ECO:0000313" key="4">
    <source>
        <dbReference type="Proteomes" id="UP000035034"/>
    </source>
</evidence>